<sequence>MEAWRFIATALTVAVGSFMVLGLMANVRARRETGAREVARTGVRGGLAVAVVAALTATVLPPVVCWSLVGAGALVTSIVMITG</sequence>
<name>A0ABN3VPM8_9PSEU</name>
<dbReference type="EMBL" id="BAAAUX010000032">
    <property type="protein sequence ID" value="GAA2817787.1"/>
    <property type="molecule type" value="Genomic_DNA"/>
</dbReference>
<dbReference type="RefSeq" id="WP_344685735.1">
    <property type="nucleotide sequence ID" value="NZ_BAAAUX010000032.1"/>
</dbReference>
<keyword evidence="3" id="KW-1185">Reference proteome</keyword>
<keyword evidence="1" id="KW-0472">Membrane</keyword>
<dbReference type="Proteomes" id="UP001500979">
    <property type="component" value="Unassembled WGS sequence"/>
</dbReference>
<feature type="transmembrane region" description="Helical" evidence="1">
    <location>
        <begin position="48"/>
        <end position="81"/>
    </location>
</feature>
<keyword evidence="1" id="KW-0812">Transmembrane</keyword>
<organism evidence="2 3">
    <name type="scientific">Saccharopolyspora taberi</name>
    <dbReference type="NCBI Taxonomy" id="60895"/>
    <lineage>
        <taxon>Bacteria</taxon>
        <taxon>Bacillati</taxon>
        <taxon>Actinomycetota</taxon>
        <taxon>Actinomycetes</taxon>
        <taxon>Pseudonocardiales</taxon>
        <taxon>Pseudonocardiaceae</taxon>
        <taxon>Saccharopolyspora</taxon>
    </lineage>
</organism>
<evidence type="ECO:0000313" key="3">
    <source>
        <dbReference type="Proteomes" id="UP001500979"/>
    </source>
</evidence>
<reference evidence="2 3" key="1">
    <citation type="journal article" date="2019" name="Int. J. Syst. Evol. Microbiol.">
        <title>The Global Catalogue of Microorganisms (GCM) 10K type strain sequencing project: providing services to taxonomists for standard genome sequencing and annotation.</title>
        <authorList>
            <consortium name="The Broad Institute Genomics Platform"/>
            <consortium name="The Broad Institute Genome Sequencing Center for Infectious Disease"/>
            <person name="Wu L."/>
            <person name="Ma J."/>
        </authorList>
    </citation>
    <scope>NUCLEOTIDE SEQUENCE [LARGE SCALE GENOMIC DNA]</scope>
    <source>
        <strain evidence="2 3">JCM 9383</strain>
    </source>
</reference>
<comment type="caution">
    <text evidence="2">The sequence shown here is derived from an EMBL/GenBank/DDBJ whole genome shotgun (WGS) entry which is preliminary data.</text>
</comment>
<keyword evidence="1" id="KW-1133">Transmembrane helix</keyword>
<evidence type="ECO:0000313" key="2">
    <source>
        <dbReference type="EMBL" id="GAA2817787.1"/>
    </source>
</evidence>
<feature type="transmembrane region" description="Helical" evidence="1">
    <location>
        <begin position="6"/>
        <end position="27"/>
    </location>
</feature>
<evidence type="ECO:0000256" key="1">
    <source>
        <dbReference type="SAM" id="Phobius"/>
    </source>
</evidence>
<protein>
    <submittedName>
        <fullName evidence="2">Uncharacterized protein</fullName>
    </submittedName>
</protein>
<accession>A0ABN3VPM8</accession>
<gene>
    <name evidence="2" type="ORF">GCM10010470_61470</name>
</gene>
<proteinExistence type="predicted"/>